<evidence type="ECO:0000313" key="2">
    <source>
        <dbReference type="EMBL" id="COW85766.1"/>
    </source>
</evidence>
<dbReference type="AlphaFoldDB" id="A0A655JFQ8"/>
<feature type="compositionally biased region" description="Polar residues" evidence="1">
    <location>
        <begin position="19"/>
        <end position="54"/>
    </location>
</feature>
<evidence type="ECO:0000256" key="1">
    <source>
        <dbReference type="SAM" id="MobiDB-lite"/>
    </source>
</evidence>
<name>A0A655JFQ8_MYCTX</name>
<reference evidence="2 3" key="1">
    <citation type="submission" date="2015-03" db="EMBL/GenBank/DDBJ databases">
        <authorList>
            <consortium name="Pathogen Informatics"/>
        </authorList>
    </citation>
    <scope>NUCLEOTIDE SEQUENCE [LARGE SCALE GENOMIC DNA]</scope>
    <source>
        <strain evidence="2 3">P00601463</strain>
    </source>
</reference>
<dbReference type="EMBL" id="CHKL01000478">
    <property type="protein sequence ID" value="COW85766.1"/>
    <property type="molecule type" value="Genomic_DNA"/>
</dbReference>
<feature type="region of interest" description="Disordered" evidence="1">
    <location>
        <begin position="1"/>
        <end position="81"/>
    </location>
</feature>
<gene>
    <name evidence="2" type="ORF">ERS007741_03292</name>
</gene>
<feature type="compositionally biased region" description="Polar residues" evidence="1">
    <location>
        <begin position="62"/>
        <end position="71"/>
    </location>
</feature>
<accession>A0A655JFQ8</accession>
<protein>
    <submittedName>
        <fullName evidence="2">Uncharacterized protein</fullName>
    </submittedName>
</protein>
<feature type="compositionally biased region" description="Low complexity" evidence="1">
    <location>
        <begin position="1"/>
        <end position="14"/>
    </location>
</feature>
<organism evidence="2 3">
    <name type="scientific">Mycobacterium tuberculosis</name>
    <dbReference type="NCBI Taxonomy" id="1773"/>
    <lineage>
        <taxon>Bacteria</taxon>
        <taxon>Bacillati</taxon>
        <taxon>Actinomycetota</taxon>
        <taxon>Actinomycetes</taxon>
        <taxon>Mycobacteriales</taxon>
        <taxon>Mycobacteriaceae</taxon>
        <taxon>Mycobacterium</taxon>
        <taxon>Mycobacterium tuberculosis complex</taxon>
    </lineage>
</organism>
<feature type="compositionally biased region" description="Polar residues" evidence="1">
    <location>
        <begin position="194"/>
        <end position="206"/>
    </location>
</feature>
<proteinExistence type="predicted"/>
<feature type="region of interest" description="Disordered" evidence="1">
    <location>
        <begin position="183"/>
        <end position="206"/>
    </location>
</feature>
<sequence>MSPSSVSHSFTRSSRALAQRSSNTTAFLGSNTGATNRGQSAPSSAVTKSISSESGAAGKALTGSSSPSCPSTRRAAEASTPSRPVIWSVNSLSAAASMVAPPPLPADGSATETPWRAATDATAASMTLSTEAASASAPSCRWPMAPPRTLLPSRVPSATSTVTCLAQPSPSSQVFFTRSAMAPGRLPDGPRTVRSWSLMASESTGP</sequence>
<dbReference type="Proteomes" id="UP000048600">
    <property type="component" value="Unassembled WGS sequence"/>
</dbReference>
<evidence type="ECO:0000313" key="3">
    <source>
        <dbReference type="Proteomes" id="UP000048600"/>
    </source>
</evidence>